<dbReference type="GO" id="GO:0071949">
    <property type="term" value="F:FAD binding"/>
    <property type="evidence" value="ECO:0007669"/>
    <property type="project" value="TreeGrafter"/>
</dbReference>
<evidence type="ECO:0000256" key="2">
    <source>
        <dbReference type="ARBA" id="ARBA00004777"/>
    </source>
</evidence>
<evidence type="ECO:0000256" key="4">
    <source>
        <dbReference type="ARBA" id="ARBA00022630"/>
    </source>
</evidence>
<comment type="catalytic activity">
    <reaction evidence="8">
        <text>(6S)-5-methyl-5,6,7,8-tetrahydrofolate + NAD(+) = (6R)-5,10-methylene-5,6,7,8-tetrahydrofolate + NADH + H(+)</text>
        <dbReference type="Rhea" id="RHEA:19821"/>
        <dbReference type="ChEBI" id="CHEBI:15378"/>
        <dbReference type="ChEBI" id="CHEBI:15636"/>
        <dbReference type="ChEBI" id="CHEBI:18608"/>
        <dbReference type="ChEBI" id="CHEBI:57540"/>
        <dbReference type="ChEBI" id="CHEBI:57945"/>
        <dbReference type="EC" id="1.5.1.54"/>
    </reaction>
    <physiologicalReaction direction="right-to-left" evidence="8">
        <dbReference type="Rhea" id="RHEA:19823"/>
    </physiologicalReaction>
</comment>
<reference evidence="10 11" key="1">
    <citation type="journal article" date="2015" name="Proc. Natl. Acad. Sci. U.S.A.">
        <title>Expanded metabolic versatility of ubiquitous nitrite-oxidizing bacteria from the genus Nitrospira.</title>
        <authorList>
            <person name="Koch H."/>
            <person name="Lucker S."/>
            <person name="Albertsen M."/>
            <person name="Kitzinger K."/>
            <person name="Herbold C."/>
            <person name="Spieck E."/>
            <person name="Nielsen P.H."/>
            <person name="Wagner M."/>
            <person name="Daims H."/>
        </authorList>
    </citation>
    <scope>NUCLEOTIDE SEQUENCE [LARGE SCALE GENOMIC DNA]</scope>
    <source>
        <strain evidence="10 11">NSP M-1</strain>
    </source>
</reference>
<dbReference type="InterPro" id="IPR029041">
    <property type="entry name" value="FAD-linked_oxidoreductase-like"/>
</dbReference>
<accession>A0A0K2G846</accession>
<evidence type="ECO:0000256" key="5">
    <source>
        <dbReference type="ARBA" id="ARBA00022827"/>
    </source>
</evidence>
<dbReference type="Pfam" id="PF02219">
    <property type="entry name" value="MTHFR"/>
    <property type="match status" value="1"/>
</dbReference>
<protein>
    <recommendedName>
        <fullName evidence="9">Methylenetetrahydrofolate reductase</fullName>
    </recommendedName>
</protein>
<gene>
    <name evidence="10" type="primary">metF</name>
    <name evidence="10" type="ORF">NITMOv2_0669</name>
</gene>
<evidence type="ECO:0000256" key="3">
    <source>
        <dbReference type="ARBA" id="ARBA00006743"/>
    </source>
</evidence>
<evidence type="ECO:0000256" key="7">
    <source>
        <dbReference type="ARBA" id="ARBA00034478"/>
    </source>
</evidence>
<dbReference type="GO" id="GO:0005829">
    <property type="term" value="C:cytosol"/>
    <property type="evidence" value="ECO:0007669"/>
    <property type="project" value="TreeGrafter"/>
</dbReference>
<dbReference type="GO" id="GO:0009086">
    <property type="term" value="P:methionine biosynthetic process"/>
    <property type="evidence" value="ECO:0007669"/>
    <property type="project" value="TreeGrafter"/>
</dbReference>
<dbReference type="UniPathway" id="UPA00193"/>
<comment type="pathway">
    <text evidence="2 9">One-carbon metabolism; tetrahydrofolate interconversion.</text>
</comment>
<comment type="similarity">
    <text evidence="3 9">Belongs to the methylenetetrahydrofolate reductase family.</text>
</comment>
<organism evidence="10 11">
    <name type="scientific">Nitrospira moscoviensis</name>
    <dbReference type="NCBI Taxonomy" id="42253"/>
    <lineage>
        <taxon>Bacteria</taxon>
        <taxon>Pseudomonadati</taxon>
        <taxon>Nitrospirota</taxon>
        <taxon>Nitrospiria</taxon>
        <taxon>Nitrospirales</taxon>
        <taxon>Nitrospiraceae</taxon>
        <taxon>Nitrospira</taxon>
    </lineage>
</organism>
<name>A0A0K2G846_NITMO</name>
<dbReference type="STRING" id="42253.NITMOv2_0669"/>
<dbReference type="PANTHER" id="PTHR45754:SF3">
    <property type="entry name" value="METHYLENETETRAHYDROFOLATE REDUCTASE (NADPH)"/>
    <property type="match status" value="1"/>
</dbReference>
<evidence type="ECO:0000256" key="1">
    <source>
        <dbReference type="ARBA" id="ARBA00001974"/>
    </source>
</evidence>
<evidence type="ECO:0000313" key="10">
    <source>
        <dbReference type="EMBL" id="ALA57105.1"/>
    </source>
</evidence>
<dbReference type="SUPFAM" id="SSF51730">
    <property type="entry name" value="FAD-linked oxidoreductase"/>
    <property type="match status" value="1"/>
</dbReference>
<evidence type="ECO:0000256" key="9">
    <source>
        <dbReference type="RuleBase" id="RU003862"/>
    </source>
</evidence>
<keyword evidence="4 9" id="KW-0285">Flavoprotein</keyword>
<dbReference type="OrthoDB" id="9803687at2"/>
<dbReference type="PANTHER" id="PTHR45754">
    <property type="entry name" value="METHYLENETETRAHYDROFOLATE REDUCTASE"/>
    <property type="match status" value="1"/>
</dbReference>
<keyword evidence="6 9" id="KW-0560">Oxidoreductase</keyword>
<comment type="cofactor">
    <cofactor evidence="1 9">
        <name>FAD</name>
        <dbReference type="ChEBI" id="CHEBI:57692"/>
    </cofactor>
</comment>
<comment type="pathway">
    <text evidence="7">Amino-acid biosynthesis; L-methionine biosynthesis via de novo pathway.</text>
</comment>
<keyword evidence="11" id="KW-1185">Reference proteome</keyword>
<dbReference type="KEGG" id="nmv:NITMOv2_0669"/>
<dbReference type="InterPro" id="IPR003171">
    <property type="entry name" value="Mehydrof_redctse-like"/>
</dbReference>
<dbReference type="RefSeq" id="WP_053378500.1">
    <property type="nucleotide sequence ID" value="NZ_CP011801.1"/>
</dbReference>
<sequence length="296" mass="32047">MTREPQQRLKDALERGTFAVTIEYNPPKGTNIAPVLDNAKQLVGRVHGVNVTDNTAAVVRAGSLPVCRLLYELGHDPVMQLTCRDRNRIAMQSDLMGAHMLGIRNILCLTGDYPTVGDHKEAKPVYDLDSVQVMQLVQGLNAGRDMAGNKLDGSTDFLIGAAVTPEADPLGPMLAKFEVKVKAGAQFFQTQAVYNPDQFAGFMKAVRPFKVKVLAGILVLRNAKMAEFMNANIPGVSVPQEMIEELKAAGDKAEEAGVEIAVRTIKAVRPHCDGVHIMAIKATHRLADIIAKAELG</sequence>
<dbReference type="GO" id="GO:0106312">
    <property type="term" value="F:methylenetetrahydrofolate reductase (NADH) activity"/>
    <property type="evidence" value="ECO:0007669"/>
    <property type="project" value="UniProtKB-EC"/>
</dbReference>
<evidence type="ECO:0000256" key="6">
    <source>
        <dbReference type="ARBA" id="ARBA00023002"/>
    </source>
</evidence>
<evidence type="ECO:0000256" key="8">
    <source>
        <dbReference type="ARBA" id="ARBA00048628"/>
    </source>
</evidence>
<dbReference type="PATRIC" id="fig|42253.5.peg.662"/>
<keyword evidence="5 9" id="KW-0274">FAD</keyword>
<dbReference type="EMBL" id="CP011801">
    <property type="protein sequence ID" value="ALA57105.1"/>
    <property type="molecule type" value="Genomic_DNA"/>
</dbReference>
<dbReference type="AlphaFoldDB" id="A0A0K2G846"/>
<proteinExistence type="inferred from homology"/>
<dbReference type="CDD" id="cd00537">
    <property type="entry name" value="MTHFR"/>
    <property type="match status" value="1"/>
</dbReference>
<dbReference type="Gene3D" id="3.20.20.220">
    <property type="match status" value="1"/>
</dbReference>
<dbReference type="GO" id="GO:0035999">
    <property type="term" value="P:tetrahydrofolate interconversion"/>
    <property type="evidence" value="ECO:0007669"/>
    <property type="project" value="UniProtKB-UniPathway"/>
</dbReference>
<evidence type="ECO:0000313" key="11">
    <source>
        <dbReference type="Proteomes" id="UP000069205"/>
    </source>
</evidence>
<dbReference type="Proteomes" id="UP000069205">
    <property type="component" value="Chromosome"/>
</dbReference>